<dbReference type="AlphaFoldDB" id="A0A4R6S2B8"/>
<dbReference type="EMBL" id="SNXZ01000006">
    <property type="protein sequence ID" value="TDP93712.1"/>
    <property type="molecule type" value="Genomic_DNA"/>
</dbReference>
<name>A0A4R6S2B8_LABRH</name>
<evidence type="ECO:0000313" key="1">
    <source>
        <dbReference type="EMBL" id="TDP93712.1"/>
    </source>
</evidence>
<reference evidence="1 2" key="1">
    <citation type="submission" date="2019-03" db="EMBL/GenBank/DDBJ databases">
        <title>Genomic Encyclopedia of Type Strains, Phase IV (KMG-IV): sequencing the most valuable type-strain genomes for metagenomic binning, comparative biology and taxonomic classification.</title>
        <authorList>
            <person name="Goeker M."/>
        </authorList>
    </citation>
    <scope>NUCLEOTIDE SEQUENCE [LARGE SCALE GENOMIC DNA]</scope>
    <source>
        <strain evidence="1 2">DSM 45361</strain>
    </source>
</reference>
<protein>
    <submittedName>
        <fullName evidence="1">Uncharacterized protein</fullName>
    </submittedName>
</protein>
<accession>A0A4R6S2B8</accession>
<comment type="caution">
    <text evidence="1">The sequence shown here is derived from an EMBL/GenBank/DDBJ whole genome shotgun (WGS) entry which is preliminary data.</text>
</comment>
<gene>
    <name evidence="1" type="ORF">EV186_106106</name>
</gene>
<dbReference type="RefSeq" id="WP_133852729.1">
    <property type="nucleotide sequence ID" value="NZ_SNXZ01000006.1"/>
</dbReference>
<proteinExistence type="predicted"/>
<evidence type="ECO:0000313" key="2">
    <source>
        <dbReference type="Proteomes" id="UP000295444"/>
    </source>
</evidence>
<keyword evidence="2" id="KW-1185">Reference proteome</keyword>
<dbReference type="Proteomes" id="UP000295444">
    <property type="component" value="Unassembled WGS sequence"/>
</dbReference>
<dbReference type="OrthoDB" id="3540641at2"/>
<sequence>MATDPVAIDLTDDEREVLQRGLAEWGGPAGCSDALASVMGFRDKADLLDQCERLHSALISGDPLPGADWRKALRATEIVFVSDEFGSGKDWSATTGFSDEETIRLLRKLQRKVADAFNGRDT</sequence>
<organism evidence="1 2">
    <name type="scientific">Labedaea rhizosphaerae</name>
    <dbReference type="NCBI Taxonomy" id="598644"/>
    <lineage>
        <taxon>Bacteria</taxon>
        <taxon>Bacillati</taxon>
        <taxon>Actinomycetota</taxon>
        <taxon>Actinomycetes</taxon>
        <taxon>Pseudonocardiales</taxon>
        <taxon>Pseudonocardiaceae</taxon>
        <taxon>Labedaea</taxon>
    </lineage>
</organism>